<accession>A0AB34KBL9</accession>
<dbReference type="EMBL" id="JBGBPQ010000001">
    <property type="protein sequence ID" value="KAL1530381.1"/>
    <property type="molecule type" value="Genomic_DNA"/>
</dbReference>
<sequence>MRTCSWVLLLASVGIAVKHVRKAKNTGVPVQGLHDPANASPDEDQMDMVRFLMAHGFETFATKEFIERLDDDLAIDSIDDLASIQEDTDHLSLGISEETAARLSIAAQKELLRRFLSTIPDRKTNKETGVYAKLVDKLYDNGFTDVDEIEDLEDTDAETLGISADDAMYLSQKAEEWEARGTFIWLLSSFQDSNGSFPFREKSLLSSMLASMLAAGMRSLLDVKGATSVPGIPSADVAKLQRSPLIQELAHKQEL</sequence>
<gene>
    <name evidence="2" type="ORF">AB1Y20_001288</name>
</gene>
<keyword evidence="1" id="KW-0732">Signal</keyword>
<proteinExistence type="predicted"/>
<organism evidence="2 3">
    <name type="scientific">Prymnesium parvum</name>
    <name type="common">Toxic golden alga</name>
    <dbReference type="NCBI Taxonomy" id="97485"/>
    <lineage>
        <taxon>Eukaryota</taxon>
        <taxon>Haptista</taxon>
        <taxon>Haptophyta</taxon>
        <taxon>Prymnesiophyceae</taxon>
        <taxon>Prymnesiales</taxon>
        <taxon>Prymnesiaceae</taxon>
        <taxon>Prymnesium</taxon>
    </lineage>
</organism>
<dbReference type="AlphaFoldDB" id="A0AB34KBL9"/>
<name>A0AB34KBL9_PRYPA</name>
<keyword evidence="3" id="KW-1185">Reference proteome</keyword>
<feature type="signal peptide" evidence="1">
    <location>
        <begin position="1"/>
        <end position="16"/>
    </location>
</feature>
<protein>
    <submittedName>
        <fullName evidence="2">Uncharacterized protein</fullName>
    </submittedName>
</protein>
<evidence type="ECO:0000313" key="2">
    <source>
        <dbReference type="EMBL" id="KAL1530381.1"/>
    </source>
</evidence>
<evidence type="ECO:0000313" key="3">
    <source>
        <dbReference type="Proteomes" id="UP001515480"/>
    </source>
</evidence>
<reference evidence="2 3" key="1">
    <citation type="journal article" date="2024" name="Science">
        <title>Giant polyketide synthase enzymes in the biosynthesis of giant marine polyether toxins.</title>
        <authorList>
            <person name="Fallon T.R."/>
            <person name="Shende V.V."/>
            <person name="Wierzbicki I.H."/>
            <person name="Pendleton A.L."/>
            <person name="Watervoot N.F."/>
            <person name="Auber R.P."/>
            <person name="Gonzalez D.J."/>
            <person name="Wisecaver J.H."/>
            <person name="Moore B.S."/>
        </authorList>
    </citation>
    <scope>NUCLEOTIDE SEQUENCE [LARGE SCALE GENOMIC DNA]</scope>
    <source>
        <strain evidence="2 3">12B1</strain>
    </source>
</reference>
<evidence type="ECO:0000256" key="1">
    <source>
        <dbReference type="SAM" id="SignalP"/>
    </source>
</evidence>
<dbReference type="Proteomes" id="UP001515480">
    <property type="component" value="Unassembled WGS sequence"/>
</dbReference>
<comment type="caution">
    <text evidence="2">The sequence shown here is derived from an EMBL/GenBank/DDBJ whole genome shotgun (WGS) entry which is preliminary data.</text>
</comment>
<feature type="chain" id="PRO_5044349109" evidence="1">
    <location>
        <begin position="17"/>
        <end position="255"/>
    </location>
</feature>